<reference evidence="3" key="1">
    <citation type="submission" date="2018-12" db="EMBL/GenBank/DDBJ databases">
        <title>Tengunoibacter tsumagoiensis gen. nov., sp. nov., Dictyobacter kobayashii sp. nov., D. alpinus sp. nov., and D. joshuensis sp. nov. and description of Dictyobacteraceae fam. nov. within the order Ktedonobacterales isolated from Tengu-no-mugimeshi.</title>
        <authorList>
            <person name="Wang C.M."/>
            <person name="Zheng Y."/>
            <person name="Sakai Y."/>
            <person name="Toyoda A."/>
            <person name="Minakuchi Y."/>
            <person name="Abe K."/>
            <person name="Yokota A."/>
            <person name="Yabe S."/>
        </authorList>
    </citation>
    <scope>NUCLEOTIDE SEQUENCE [LARGE SCALE GENOMIC DNA]</scope>
    <source>
        <strain evidence="3">Uno3</strain>
    </source>
</reference>
<dbReference type="Proteomes" id="UP000287352">
    <property type="component" value="Unassembled WGS sequence"/>
</dbReference>
<keyword evidence="3" id="KW-1185">Reference proteome</keyword>
<proteinExistence type="predicted"/>
<evidence type="ECO:0000313" key="3">
    <source>
        <dbReference type="Proteomes" id="UP000287352"/>
    </source>
</evidence>
<evidence type="ECO:0000259" key="1">
    <source>
        <dbReference type="Pfam" id="PF14243"/>
    </source>
</evidence>
<comment type="caution">
    <text evidence="2">The sequence shown here is derived from an EMBL/GenBank/DDBJ whole genome shotgun (WGS) entry which is preliminary data.</text>
</comment>
<dbReference type="OrthoDB" id="5355744at2"/>
<name>A0A401ZW56_9CHLR</name>
<evidence type="ECO:0000313" key="2">
    <source>
        <dbReference type="EMBL" id="GCE11032.1"/>
    </source>
</evidence>
<dbReference type="Pfam" id="PF14243">
    <property type="entry name" value="R2K_3"/>
    <property type="match status" value="1"/>
</dbReference>
<dbReference type="AlphaFoldDB" id="A0A401ZW56"/>
<sequence>MRIIFCADYWNPLSVDNAYETEVNVVEGLHLNYSLINIEALVEQKNALRAVRKVEPASTEELAIYRGWMLKPQIYEQLSAALAERGLLLINTPAAYLHCHYLPQSYPLLEGFTPRSTWIRTGFDVSIDEVMKALHVFGDKPVIVKDFVKSRKHEWNEACYIPCASDRHAVERVVRRFLQLQGEDLNEGLIFREFIEFEPLAYHSKSGMPLIKEFRLFVLDGRIICSTPYWEEGDYGDDKDGFPPIDTFGHIVQNIQSRFFTMDVARKRDGTWNIVELGDGQVAGLPVRADMQAFYQAFTGL</sequence>
<dbReference type="EMBL" id="BIFR01000001">
    <property type="protein sequence ID" value="GCE11032.1"/>
    <property type="molecule type" value="Genomic_DNA"/>
</dbReference>
<feature type="domain" description="ATP-grasp" evidence="1">
    <location>
        <begin position="138"/>
        <end position="297"/>
    </location>
</feature>
<gene>
    <name evidence="2" type="ORF">KTT_08910</name>
</gene>
<organism evidence="2 3">
    <name type="scientific">Tengunoibacter tsumagoiensis</name>
    <dbReference type="NCBI Taxonomy" id="2014871"/>
    <lineage>
        <taxon>Bacteria</taxon>
        <taxon>Bacillati</taxon>
        <taxon>Chloroflexota</taxon>
        <taxon>Ktedonobacteria</taxon>
        <taxon>Ktedonobacterales</taxon>
        <taxon>Dictyobacteraceae</taxon>
        <taxon>Tengunoibacter</taxon>
    </lineage>
</organism>
<dbReference type="InterPro" id="IPR025643">
    <property type="entry name" value="R2K_3"/>
</dbReference>
<accession>A0A401ZW56</accession>
<protein>
    <recommendedName>
        <fullName evidence="1">ATP-grasp domain-containing protein</fullName>
    </recommendedName>
</protein>